<reference evidence="2 3" key="2">
    <citation type="journal article" date="2012" name="Stand. Genomic Sci.">
        <title>Complete genome sequence of the facultatively anaerobic, appendaged bacterium Muricauda ruestringensis type strain (B1(T)).</title>
        <authorList>
            <person name="Huntemann M."/>
            <person name="Teshima H."/>
            <person name="Lapidus A."/>
            <person name="Nolan M."/>
            <person name="Lucas S."/>
            <person name="Hammon N."/>
            <person name="Deshpande S."/>
            <person name="Cheng J.F."/>
            <person name="Tapia R."/>
            <person name="Goodwin L.A."/>
            <person name="Pitluck S."/>
            <person name="Liolios K."/>
            <person name="Pagani I."/>
            <person name="Ivanova N."/>
            <person name="Mavromatis K."/>
            <person name="Mikhailova N."/>
            <person name="Pati A."/>
            <person name="Chen A."/>
            <person name="Palaniappan K."/>
            <person name="Land M."/>
            <person name="Hauser L."/>
            <person name="Pan C."/>
            <person name="Brambilla E.M."/>
            <person name="Rohde M."/>
            <person name="Spring S."/>
            <person name="Goker M."/>
            <person name="Detter J.C."/>
            <person name="Bristow J."/>
            <person name="Eisen J.A."/>
            <person name="Markowitz V."/>
            <person name="Hugenholtz P."/>
            <person name="Kyrpides N.C."/>
            <person name="Klenk H.P."/>
            <person name="Woyke T."/>
        </authorList>
    </citation>
    <scope>NUCLEOTIDE SEQUENCE [LARGE SCALE GENOMIC DNA]</scope>
    <source>
        <strain evidence="3">DSM 13258 / LMG 19739 / B1</strain>
    </source>
</reference>
<keyword evidence="1" id="KW-0732">Signal</keyword>
<protein>
    <recommendedName>
        <fullName evidence="4">Dienelactone hydrolase</fullName>
    </recommendedName>
</protein>
<dbReference type="RefSeq" id="WP_014033007.1">
    <property type="nucleotide sequence ID" value="NC_015945.1"/>
</dbReference>
<dbReference type="SUPFAM" id="SSF53474">
    <property type="entry name" value="alpha/beta-Hydrolases"/>
    <property type="match status" value="1"/>
</dbReference>
<dbReference type="InterPro" id="IPR029058">
    <property type="entry name" value="AB_hydrolase_fold"/>
</dbReference>
<evidence type="ECO:0008006" key="4">
    <source>
        <dbReference type="Google" id="ProtNLM"/>
    </source>
</evidence>
<dbReference type="AlphaFoldDB" id="G2PIL2"/>
<accession>G2PIL2</accession>
<evidence type="ECO:0000256" key="1">
    <source>
        <dbReference type="SAM" id="SignalP"/>
    </source>
</evidence>
<feature type="chain" id="PRO_5003434589" description="Dienelactone hydrolase" evidence="1">
    <location>
        <begin position="29"/>
        <end position="336"/>
    </location>
</feature>
<evidence type="ECO:0000313" key="3">
    <source>
        <dbReference type="Proteomes" id="UP000008908"/>
    </source>
</evidence>
<dbReference type="STRING" id="886377.Murru_1686"/>
<reference evidence="3" key="1">
    <citation type="submission" date="2011-08" db="EMBL/GenBank/DDBJ databases">
        <title>The complete genome of Muricauda ruestringensis DSM 13258.</title>
        <authorList>
            <person name="Lucas S."/>
            <person name="Han J."/>
            <person name="Lapidus A."/>
            <person name="Bruce D."/>
            <person name="Goodwin L."/>
            <person name="Pitluck S."/>
            <person name="Peters L."/>
            <person name="Kyrpides N."/>
            <person name="Mavromatis K."/>
            <person name="Ivanova N."/>
            <person name="Ovchinnikova G."/>
            <person name="Teshima H."/>
            <person name="Detter J.C."/>
            <person name="Tapia R."/>
            <person name="Han C."/>
            <person name="Land M."/>
            <person name="Hauser L."/>
            <person name="Markowitz V."/>
            <person name="Cheng J.-F."/>
            <person name="Hugenholtz P."/>
            <person name="Woyke T."/>
            <person name="Wu D."/>
            <person name="Spring S."/>
            <person name="Schroeder M."/>
            <person name="Brambilla E."/>
            <person name="Klenk H.-P."/>
            <person name="Eisen J.A."/>
        </authorList>
    </citation>
    <scope>NUCLEOTIDE SEQUENCE [LARGE SCALE GENOMIC DNA]</scope>
    <source>
        <strain evidence="3">DSM 13258 / LMG 19739 / B1</strain>
    </source>
</reference>
<evidence type="ECO:0000313" key="2">
    <source>
        <dbReference type="EMBL" id="AEM70726.1"/>
    </source>
</evidence>
<dbReference type="PROSITE" id="PS51257">
    <property type="entry name" value="PROKAR_LIPOPROTEIN"/>
    <property type="match status" value="1"/>
</dbReference>
<dbReference type="HOGENOM" id="CLU_825886_0_0_10"/>
<organism evidence="2 3">
    <name type="scientific">Allomuricauda ruestringensis (strain DSM 13258 / CIP 107369 / LMG 19739 / B1)</name>
    <name type="common">Muricauda ruestringensis</name>
    <dbReference type="NCBI Taxonomy" id="886377"/>
    <lineage>
        <taxon>Bacteria</taxon>
        <taxon>Pseudomonadati</taxon>
        <taxon>Bacteroidota</taxon>
        <taxon>Flavobacteriia</taxon>
        <taxon>Flavobacteriales</taxon>
        <taxon>Flavobacteriaceae</taxon>
        <taxon>Flagellimonas</taxon>
    </lineage>
</organism>
<feature type="signal peptide" evidence="1">
    <location>
        <begin position="1"/>
        <end position="28"/>
    </location>
</feature>
<dbReference type="eggNOG" id="COG0412">
    <property type="taxonomic scope" value="Bacteria"/>
</dbReference>
<sequence>MKNFLKSFQKLNLLALLALLGVASSCSDDDGFPSDTINGKAVISSTTTDTIVQLKVNNGIVPVYLSIPKNCNKKNYPAIVVMHGSDGMWTNHDSSKGIMSGQFNEWRKLFDENCIVGAFVDSYSGRGVTTRTGKWTTAPDNFKISSQFIRPRDANAALAMLKNLTFTDGSPVVRPKDIGLLGFSDGASAVAATLYNTDTTPKGWVWTQSFDGKKYDTSSGVMPPEPKPSTGFAGGVFYYGGSGGYNYWGASPCGDNALDGNIFQPYAPMLYQVPSEGYLSENTLCLFDILKEKGLPVELNLYEGVGHGFDFDDNNQSSIARVKTLNWFNELLHIDE</sequence>
<name>G2PIL2_ALLRU</name>
<dbReference type="Proteomes" id="UP000008908">
    <property type="component" value="Chromosome"/>
</dbReference>
<dbReference type="EMBL" id="CP002999">
    <property type="protein sequence ID" value="AEM70726.1"/>
    <property type="molecule type" value="Genomic_DNA"/>
</dbReference>
<proteinExistence type="predicted"/>
<keyword evidence="3" id="KW-1185">Reference proteome</keyword>
<dbReference type="KEGG" id="mrs:Murru_1686"/>
<dbReference type="OrthoDB" id="1412847at2"/>
<dbReference type="Gene3D" id="3.40.50.1820">
    <property type="entry name" value="alpha/beta hydrolase"/>
    <property type="match status" value="1"/>
</dbReference>
<gene>
    <name evidence="2" type="ordered locus">Murru_1686</name>
</gene>